<dbReference type="PANTHER" id="PTHR44591">
    <property type="entry name" value="STRESS RESPONSE REGULATOR PROTEIN 1"/>
    <property type="match status" value="1"/>
</dbReference>
<feature type="modified residue" description="4-aspartylphosphate" evidence="2">
    <location>
        <position position="55"/>
    </location>
</feature>
<dbReference type="SMART" id="SM00448">
    <property type="entry name" value="REC"/>
    <property type="match status" value="1"/>
</dbReference>
<dbReference type="InterPro" id="IPR011006">
    <property type="entry name" value="CheY-like_superfamily"/>
</dbReference>
<organism evidence="4 5">
    <name type="scientific">Oceanospirillum sediminis</name>
    <dbReference type="NCBI Taxonomy" id="2760088"/>
    <lineage>
        <taxon>Bacteria</taxon>
        <taxon>Pseudomonadati</taxon>
        <taxon>Pseudomonadota</taxon>
        <taxon>Gammaproteobacteria</taxon>
        <taxon>Oceanospirillales</taxon>
        <taxon>Oceanospirillaceae</taxon>
        <taxon>Oceanospirillum</taxon>
    </lineage>
</organism>
<evidence type="ECO:0000256" key="1">
    <source>
        <dbReference type="ARBA" id="ARBA00022553"/>
    </source>
</evidence>
<protein>
    <submittedName>
        <fullName evidence="4">Response regulator</fullName>
    </submittedName>
</protein>
<feature type="domain" description="Response regulatory" evidence="3">
    <location>
        <begin position="7"/>
        <end position="122"/>
    </location>
</feature>
<dbReference type="InterPro" id="IPR001789">
    <property type="entry name" value="Sig_transdc_resp-reg_receiver"/>
</dbReference>
<name>A0A839IL01_9GAMM</name>
<reference evidence="4 5" key="1">
    <citation type="submission" date="2020-08" db="EMBL/GenBank/DDBJ databases">
        <title>Oceanospirillum sp. nov. isolated from marine sediment.</title>
        <authorList>
            <person name="Ji X."/>
        </authorList>
    </citation>
    <scope>NUCLEOTIDE SEQUENCE [LARGE SCALE GENOMIC DNA]</scope>
    <source>
        <strain evidence="4 5">D5</strain>
    </source>
</reference>
<dbReference type="Pfam" id="PF00072">
    <property type="entry name" value="Response_reg"/>
    <property type="match status" value="1"/>
</dbReference>
<dbReference type="RefSeq" id="WP_182806994.1">
    <property type="nucleotide sequence ID" value="NZ_JACJFM010000001.1"/>
</dbReference>
<sequence>MAKVNKVVAVVDDDPDTLDFLEEVLCSYVTVCFACSEDLLTWLAGGHLPELILSDVMMEDIDGYELCRQLKSSEKYAAIPVVLMSGMTADIDFRLAIESGADEYIEKPVRRKRLLEVLQNKLCEHCLLDDCPAPMNQESDSLKPCTGSD</sequence>
<gene>
    <name evidence="4" type="ORF">H4O21_01125</name>
</gene>
<evidence type="ECO:0000259" key="3">
    <source>
        <dbReference type="PROSITE" id="PS50110"/>
    </source>
</evidence>
<accession>A0A839IL01</accession>
<evidence type="ECO:0000313" key="5">
    <source>
        <dbReference type="Proteomes" id="UP000565262"/>
    </source>
</evidence>
<dbReference type="PANTHER" id="PTHR44591:SF3">
    <property type="entry name" value="RESPONSE REGULATORY DOMAIN-CONTAINING PROTEIN"/>
    <property type="match status" value="1"/>
</dbReference>
<dbReference type="EMBL" id="JACJFM010000001">
    <property type="protein sequence ID" value="MBB1485222.1"/>
    <property type="molecule type" value="Genomic_DNA"/>
</dbReference>
<dbReference type="Gene3D" id="3.40.50.2300">
    <property type="match status" value="1"/>
</dbReference>
<comment type="caution">
    <text evidence="4">The sequence shown here is derived from an EMBL/GenBank/DDBJ whole genome shotgun (WGS) entry which is preliminary data.</text>
</comment>
<dbReference type="AlphaFoldDB" id="A0A839IL01"/>
<dbReference type="Proteomes" id="UP000565262">
    <property type="component" value="Unassembled WGS sequence"/>
</dbReference>
<proteinExistence type="predicted"/>
<dbReference type="GO" id="GO:0000160">
    <property type="term" value="P:phosphorelay signal transduction system"/>
    <property type="evidence" value="ECO:0007669"/>
    <property type="project" value="InterPro"/>
</dbReference>
<evidence type="ECO:0000256" key="2">
    <source>
        <dbReference type="PROSITE-ProRule" id="PRU00169"/>
    </source>
</evidence>
<dbReference type="SUPFAM" id="SSF52172">
    <property type="entry name" value="CheY-like"/>
    <property type="match status" value="1"/>
</dbReference>
<evidence type="ECO:0000313" key="4">
    <source>
        <dbReference type="EMBL" id="MBB1485222.1"/>
    </source>
</evidence>
<dbReference type="InterPro" id="IPR050595">
    <property type="entry name" value="Bact_response_regulator"/>
</dbReference>
<keyword evidence="5" id="KW-1185">Reference proteome</keyword>
<dbReference type="PROSITE" id="PS50110">
    <property type="entry name" value="RESPONSE_REGULATORY"/>
    <property type="match status" value="1"/>
</dbReference>
<keyword evidence="1 2" id="KW-0597">Phosphoprotein</keyword>